<sequence length="698" mass="76646">MSAEDHTVTFVRIERGPDGQLRVRDRIERRRCDLFADRPVTPRPVADEHFAAPVDTAVSVDVAELSYPEVVETYVRDETGAVVHGMRHFETHDLPAGEYSVELCSPIKLYLRVEGPLTIDADGNRTSLTFGRDVEVLLGARSYHERPATTITTTTDPHDVMAAVSHLGSALKTTSPERSFPTLRGHPPGIQLGDELSIPDGLDRPDSGVTIEVPPTLDAVYPVTPLAYYLAASVEPGDDPRLVADEFEYALDGPNGFESTVERVLKQVLFLDCVVRTEGYYPVELQERKMVESALPFDLSAVYDRPLAEQLREYLAVPYDTLEPHMPTWKLTSHVEPVAANLETLPFLLDDLSLIRTPDAREVTPAEAQSTAIDSFMRERTTRSFSSPPTPRLVRPEPTDSLEQAWVGPDVPVGASKVTAAAFRNRLRQEPTEGDLSLAVICNDDTMLDEHETASDVYGSRDSLPFDVTVHRDLTTDRLAEVFAADVDFLHYIGHIDDAGFRCPDGHLDATTLDDVGVDAFFLNACTSYQQGMALIDAGAVGGIVTVADVVNTGATAVGRMLTRMLNAGFPLQAALSVASDESLFGAQYLVVGDGNTEIAQSEAGSTSIMYFENRPDGGGDRETYEVSFQFYPNRLYGMGSLGTPVLEGYTDSILAGNETPTYSASGRDIRSLLDISSCPVRVDDEWRWSEELPRDWF</sequence>
<comment type="caution">
    <text evidence="1">The sequence shown here is derived from an EMBL/GenBank/DDBJ whole genome shotgun (WGS) entry which is preliminary data.</text>
</comment>
<name>A0A6B0GLU9_9EURY</name>
<evidence type="ECO:0000313" key="2">
    <source>
        <dbReference type="Proteomes" id="UP000451471"/>
    </source>
</evidence>
<accession>A0A6B0GLU9</accession>
<dbReference type="EMBL" id="WSZK01000025">
    <property type="protein sequence ID" value="MWG35704.1"/>
    <property type="molecule type" value="Genomic_DNA"/>
</dbReference>
<keyword evidence="2" id="KW-1185">Reference proteome</keyword>
<proteinExistence type="predicted"/>
<gene>
    <name evidence="1" type="ORF">GQS65_14625</name>
</gene>
<reference evidence="1 2" key="1">
    <citation type="submission" date="2019-12" db="EMBL/GenBank/DDBJ databases">
        <title>Halocatena pleomorpha gen. nov. sp. nov., an extremely halophilic archaeon of family Halobacteriaceae isolated from saltpan soil.</title>
        <authorList>
            <person name="Pal Y."/>
            <person name="Verma A."/>
            <person name="Krishnamurthi S."/>
            <person name="Kumar P."/>
        </authorList>
    </citation>
    <scope>NUCLEOTIDE SEQUENCE [LARGE SCALE GENOMIC DNA]</scope>
    <source>
        <strain evidence="1 2">JCM 16495</strain>
    </source>
</reference>
<evidence type="ECO:0008006" key="3">
    <source>
        <dbReference type="Google" id="ProtNLM"/>
    </source>
</evidence>
<organism evidence="1 2">
    <name type="scientific">Halomarina oriensis</name>
    <dbReference type="NCBI Taxonomy" id="671145"/>
    <lineage>
        <taxon>Archaea</taxon>
        <taxon>Methanobacteriati</taxon>
        <taxon>Methanobacteriota</taxon>
        <taxon>Stenosarchaea group</taxon>
        <taxon>Halobacteria</taxon>
        <taxon>Halobacteriales</taxon>
        <taxon>Natronomonadaceae</taxon>
        <taxon>Halomarina</taxon>
    </lineage>
</organism>
<evidence type="ECO:0000313" key="1">
    <source>
        <dbReference type="EMBL" id="MWG35704.1"/>
    </source>
</evidence>
<dbReference type="Proteomes" id="UP000451471">
    <property type="component" value="Unassembled WGS sequence"/>
</dbReference>
<dbReference type="AlphaFoldDB" id="A0A6B0GLU9"/>
<protein>
    <recommendedName>
        <fullName evidence="3">Caspase family protein</fullName>
    </recommendedName>
</protein>